<accession>B9TLQ2</accession>
<feature type="non-terminal residue" evidence="2">
    <location>
        <position position="1"/>
    </location>
</feature>
<evidence type="ECO:0000313" key="3">
    <source>
        <dbReference type="Proteomes" id="UP000008311"/>
    </source>
</evidence>
<dbReference type="AlphaFoldDB" id="B9TLQ2"/>
<feature type="region of interest" description="Disordered" evidence="1">
    <location>
        <begin position="186"/>
        <end position="209"/>
    </location>
</feature>
<keyword evidence="3" id="KW-1185">Reference proteome</keyword>
<protein>
    <submittedName>
        <fullName evidence="2">Uncharacterized protein</fullName>
    </submittedName>
</protein>
<name>B9TLQ2_RICCO</name>
<gene>
    <name evidence="2" type="ORF">RCOM_1921480</name>
</gene>
<dbReference type="Proteomes" id="UP000008311">
    <property type="component" value="Unassembled WGS sequence"/>
</dbReference>
<reference evidence="3" key="1">
    <citation type="journal article" date="2010" name="Nat. Biotechnol.">
        <title>Draft genome sequence of the oilseed species Ricinus communis.</title>
        <authorList>
            <person name="Chan A.P."/>
            <person name="Crabtree J."/>
            <person name="Zhao Q."/>
            <person name="Lorenzi H."/>
            <person name="Orvis J."/>
            <person name="Puiu D."/>
            <person name="Melake-Berhan A."/>
            <person name="Jones K.M."/>
            <person name="Redman J."/>
            <person name="Chen G."/>
            <person name="Cahoon E.B."/>
            <person name="Gedil M."/>
            <person name="Stanke M."/>
            <person name="Haas B.J."/>
            <person name="Wortman J.R."/>
            <person name="Fraser-Liggett C.M."/>
            <person name="Ravel J."/>
            <person name="Rabinowicz P.D."/>
        </authorList>
    </citation>
    <scope>NUCLEOTIDE SEQUENCE [LARGE SCALE GENOMIC DNA]</scope>
    <source>
        <strain evidence="3">cv. Hale</strain>
    </source>
</reference>
<evidence type="ECO:0000313" key="2">
    <source>
        <dbReference type="EMBL" id="EEF23212.1"/>
    </source>
</evidence>
<dbReference type="InParanoid" id="B9TLQ2"/>
<dbReference type="EMBL" id="EQ987232">
    <property type="protein sequence ID" value="EEF23212.1"/>
    <property type="molecule type" value="Genomic_DNA"/>
</dbReference>
<organism evidence="2 3">
    <name type="scientific">Ricinus communis</name>
    <name type="common">Castor bean</name>
    <dbReference type="NCBI Taxonomy" id="3988"/>
    <lineage>
        <taxon>Eukaryota</taxon>
        <taxon>Viridiplantae</taxon>
        <taxon>Streptophyta</taxon>
        <taxon>Embryophyta</taxon>
        <taxon>Tracheophyta</taxon>
        <taxon>Spermatophyta</taxon>
        <taxon>Magnoliopsida</taxon>
        <taxon>eudicotyledons</taxon>
        <taxon>Gunneridae</taxon>
        <taxon>Pentapetalae</taxon>
        <taxon>rosids</taxon>
        <taxon>fabids</taxon>
        <taxon>Malpighiales</taxon>
        <taxon>Euphorbiaceae</taxon>
        <taxon>Acalyphoideae</taxon>
        <taxon>Acalypheae</taxon>
        <taxon>Ricinus</taxon>
    </lineage>
</organism>
<evidence type="ECO:0000256" key="1">
    <source>
        <dbReference type="SAM" id="MobiDB-lite"/>
    </source>
</evidence>
<sequence>RDHAHRRFAPVGKAHAQVEPVGRLVGAHHVQEWRFAAPQLAQDQLFHQLPGQAAALEIGMDAHAADFAQAGRGHPLPGHRDQPAAVVEVAEVVAQFDGARAERPRPGQRGQFHRLRRMFAPERHGVRRRVRRRRAAVPDHAVHGGLGLDAPAIRRRSGPAIAVEVLSRLAERAQCVEIRRGGIGKADDGRKAGGVAARAGGAGGETGVRPAQRLPEDIVEKVVHGTGDAAKPAL</sequence>
<proteinExistence type="predicted"/>